<keyword evidence="1" id="KW-1133">Transmembrane helix</keyword>
<organism evidence="2">
    <name type="scientific">marine sediment metagenome</name>
    <dbReference type="NCBI Taxonomy" id="412755"/>
    <lineage>
        <taxon>unclassified sequences</taxon>
        <taxon>metagenomes</taxon>
        <taxon>ecological metagenomes</taxon>
    </lineage>
</organism>
<comment type="caution">
    <text evidence="2">The sequence shown here is derived from an EMBL/GenBank/DDBJ whole genome shotgun (WGS) entry which is preliminary data.</text>
</comment>
<dbReference type="EMBL" id="LAZR01006909">
    <property type="protein sequence ID" value="KKM88829.1"/>
    <property type="molecule type" value="Genomic_DNA"/>
</dbReference>
<name>A0A0F9L2F8_9ZZZZ</name>
<sequence length="59" mass="6908">MINLNKYYLQCIKLTGIVLMILSYNFYTEGDGLIFLVFMIGSVILYAMIPLIERREVQE</sequence>
<proteinExistence type="predicted"/>
<reference evidence="2" key="1">
    <citation type="journal article" date="2015" name="Nature">
        <title>Complex archaea that bridge the gap between prokaryotes and eukaryotes.</title>
        <authorList>
            <person name="Spang A."/>
            <person name="Saw J.H."/>
            <person name="Jorgensen S.L."/>
            <person name="Zaremba-Niedzwiedzka K."/>
            <person name="Martijn J."/>
            <person name="Lind A.E."/>
            <person name="van Eijk R."/>
            <person name="Schleper C."/>
            <person name="Guy L."/>
            <person name="Ettema T.J."/>
        </authorList>
    </citation>
    <scope>NUCLEOTIDE SEQUENCE</scope>
</reference>
<keyword evidence="1" id="KW-0472">Membrane</keyword>
<protein>
    <submittedName>
        <fullName evidence="2">Uncharacterized protein</fullName>
    </submittedName>
</protein>
<feature type="transmembrane region" description="Helical" evidence="1">
    <location>
        <begin position="7"/>
        <end position="27"/>
    </location>
</feature>
<accession>A0A0F9L2F8</accession>
<keyword evidence="1" id="KW-0812">Transmembrane</keyword>
<gene>
    <name evidence="2" type="ORF">LCGC14_1254850</name>
</gene>
<evidence type="ECO:0000256" key="1">
    <source>
        <dbReference type="SAM" id="Phobius"/>
    </source>
</evidence>
<evidence type="ECO:0000313" key="2">
    <source>
        <dbReference type="EMBL" id="KKM88829.1"/>
    </source>
</evidence>
<dbReference type="AlphaFoldDB" id="A0A0F9L2F8"/>
<feature type="transmembrane region" description="Helical" evidence="1">
    <location>
        <begin position="33"/>
        <end position="52"/>
    </location>
</feature>